<organism evidence="1 2">
    <name type="scientific">Aliikangiella maris</name>
    <dbReference type="NCBI Taxonomy" id="3162458"/>
    <lineage>
        <taxon>Bacteria</taxon>
        <taxon>Pseudomonadati</taxon>
        <taxon>Pseudomonadota</taxon>
        <taxon>Gammaproteobacteria</taxon>
        <taxon>Oceanospirillales</taxon>
        <taxon>Pleioneaceae</taxon>
        <taxon>Aliikangiella</taxon>
    </lineage>
</organism>
<accession>A0ABV2BZQ1</accession>
<reference evidence="1 2" key="1">
    <citation type="submission" date="2024-06" db="EMBL/GenBank/DDBJ databases">
        <authorList>
            <person name="Li F."/>
        </authorList>
    </citation>
    <scope>NUCLEOTIDE SEQUENCE [LARGE SCALE GENOMIC DNA]</scope>
    <source>
        <strain evidence="1 2">GXAS 311</strain>
    </source>
</reference>
<proteinExistence type="predicted"/>
<gene>
    <name evidence="1" type="ORF">ABVT43_19905</name>
</gene>
<evidence type="ECO:0000313" key="1">
    <source>
        <dbReference type="EMBL" id="MET1257406.1"/>
    </source>
</evidence>
<name>A0ABV2BZQ1_9GAMM</name>
<dbReference type="Proteomes" id="UP001548189">
    <property type="component" value="Unassembled WGS sequence"/>
</dbReference>
<dbReference type="EMBL" id="JBEVCJ010000061">
    <property type="protein sequence ID" value="MET1257406.1"/>
    <property type="molecule type" value="Genomic_DNA"/>
</dbReference>
<comment type="caution">
    <text evidence="1">The sequence shown here is derived from an EMBL/GenBank/DDBJ whole genome shotgun (WGS) entry which is preliminary data.</text>
</comment>
<protein>
    <submittedName>
        <fullName evidence="1">Uncharacterized protein</fullName>
    </submittedName>
</protein>
<keyword evidence="2" id="KW-1185">Reference proteome</keyword>
<sequence>MQLTHRDAENRYTSIRQAVLDEVNKDLAHSKQGKLKATLINQSALTQADKWSYSPNRRVDWEWFKGYASFKFRHPKRCNCSKSGGI</sequence>
<evidence type="ECO:0000313" key="2">
    <source>
        <dbReference type="Proteomes" id="UP001548189"/>
    </source>
</evidence>